<dbReference type="KEGG" id="chy:CHY_0395"/>
<dbReference type="InParanoid" id="Q3AF28"/>
<organism evidence="2 3">
    <name type="scientific">Carboxydothermus hydrogenoformans (strain ATCC BAA-161 / DSM 6008 / Z-2901)</name>
    <dbReference type="NCBI Taxonomy" id="246194"/>
    <lineage>
        <taxon>Bacteria</taxon>
        <taxon>Bacillati</taxon>
        <taxon>Bacillota</taxon>
        <taxon>Clostridia</taxon>
        <taxon>Thermoanaerobacterales</taxon>
        <taxon>Thermoanaerobacteraceae</taxon>
        <taxon>Carboxydothermus</taxon>
    </lineage>
</organism>
<reference evidence="2 3" key="1">
    <citation type="journal article" date="2005" name="PLoS Genet.">
        <title>Life in hot carbon monoxide: the complete genome sequence of Carboxydothermus hydrogenoformans Z-2901.</title>
        <authorList>
            <person name="Wu M."/>
            <person name="Ren Q."/>
            <person name="Durkin A.S."/>
            <person name="Daugherty S.C."/>
            <person name="Brinkac L.M."/>
            <person name="Dodson R.J."/>
            <person name="Madupu R."/>
            <person name="Sullivan S.A."/>
            <person name="Kolonay J.F."/>
            <person name="Haft D.H."/>
            <person name="Nelson W.C."/>
            <person name="Tallon L.J."/>
            <person name="Jones K.M."/>
            <person name="Ulrich L.E."/>
            <person name="Gonzalez J.M."/>
            <person name="Zhulin I.B."/>
            <person name="Robb F.T."/>
            <person name="Eisen J.A."/>
        </authorList>
    </citation>
    <scope>NUCLEOTIDE SEQUENCE [LARGE SCALE GENOMIC DNA]</scope>
    <source>
        <strain evidence="3">ATCC BAA-161 / DSM 6008 / Z-2901</strain>
    </source>
</reference>
<sequence>MPGRVKREAGRNFRKRRGPATVLGEPLLEMPLSVKSDGKAKRGDEP</sequence>
<dbReference type="HOGENOM" id="CLU_3181568_0_0_9"/>
<feature type="compositionally biased region" description="Basic and acidic residues" evidence="1">
    <location>
        <begin position="1"/>
        <end position="11"/>
    </location>
</feature>
<feature type="compositionally biased region" description="Basic and acidic residues" evidence="1">
    <location>
        <begin position="36"/>
        <end position="46"/>
    </location>
</feature>
<dbReference type="STRING" id="246194.CHY_0395"/>
<protein>
    <submittedName>
        <fullName evidence="2">Uncharacterized protein</fullName>
    </submittedName>
</protein>
<evidence type="ECO:0000313" key="3">
    <source>
        <dbReference type="Proteomes" id="UP000002706"/>
    </source>
</evidence>
<dbReference type="AlphaFoldDB" id="Q3AF28"/>
<proteinExistence type="predicted"/>
<dbReference type="EMBL" id="CP000141">
    <property type="protein sequence ID" value="ABB15889.1"/>
    <property type="molecule type" value="Genomic_DNA"/>
</dbReference>
<keyword evidence="3" id="KW-1185">Reference proteome</keyword>
<gene>
    <name evidence="2" type="ordered locus">CHY_0395</name>
</gene>
<feature type="region of interest" description="Disordered" evidence="1">
    <location>
        <begin position="1"/>
        <end position="46"/>
    </location>
</feature>
<evidence type="ECO:0000256" key="1">
    <source>
        <dbReference type="SAM" id="MobiDB-lite"/>
    </source>
</evidence>
<evidence type="ECO:0000313" key="2">
    <source>
        <dbReference type="EMBL" id="ABB15889.1"/>
    </source>
</evidence>
<name>Q3AF28_CARHZ</name>
<dbReference type="Proteomes" id="UP000002706">
    <property type="component" value="Chromosome"/>
</dbReference>
<accession>Q3AF28</accession>